<evidence type="ECO:0000256" key="4">
    <source>
        <dbReference type="ARBA" id="ARBA00022496"/>
    </source>
</evidence>
<keyword evidence="8" id="KW-0406">Ion transport</keyword>
<evidence type="ECO:0000256" key="7">
    <source>
        <dbReference type="ARBA" id="ARBA00023004"/>
    </source>
</evidence>
<feature type="region of interest" description="Disordered" evidence="10">
    <location>
        <begin position="263"/>
        <end position="290"/>
    </location>
</feature>
<dbReference type="InterPro" id="IPR017871">
    <property type="entry name" value="ABC_transporter-like_CS"/>
</dbReference>
<dbReference type="Pfam" id="PF00005">
    <property type="entry name" value="ABC_tran"/>
    <property type="match status" value="1"/>
</dbReference>
<feature type="compositionally biased region" description="Low complexity" evidence="10">
    <location>
        <begin position="263"/>
        <end position="275"/>
    </location>
</feature>
<reference evidence="12" key="1">
    <citation type="submission" date="2019-12" db="EMBL/GenBank/DDBJ databases">
        <title>High-Quality draft genome sequences of three cyanobacteria isolated from the limestone walls of the Old Cathedral of Coimbra.</title>
        <authorList>
            <person name="Tiago I."/>
            <person name="Soares F."/>
            <person name="Portugal A."/>
        </authorList>
    </citation>
    <scope>NUCLEOTIDE SEQUENCE</scope>
    <source>
        <strain evidence="12">A</strain>
    </source>
</reference>
<dbReference type="InterPro" id="IPR051535">
    <property type="entry name" value="Siderophore_ABC-ATPase"/>
</dbReference>
<dbReference type="FunFam" id="3.40.50.300:FF:000134">
    <property type="entry name" value="Iron-enterobactin ABC transporter ATP-binding protein"/>
    <property type="match status" value="1"/>
</dbReference>
<dbReference type="RefSeq" id="WP_162424726.1">
    <property type="nucleotide sequence ID" value="NZ_WVIE01000026.1"/>
</dbReference>
<dbReference type="InterPro" id="IPR003439">
    <property type="entry name" value="ABC_transporter-like_ATP-bd"/>
</dbReference>
<dbReference type="PANTHER" id="PTHR42771">
    <property type="entry name" value="IRON(3+)-HYDROXAMATE IMPORT ATP-BINDING PROTEIN FHUC"/>
    <property type="match status" value="1"/>
</dbReference>
<dbReference type="AlphaFoldDB" id="A0A8J7Z394"/>
<dbReference type="Proteomes" id="UP000646053">
    <property type="component" value="Unassembled WGS sequence"/>
</dbReference>
<dbReference type="EMBL" id="WVIE01000026">
    <property type="protein sequence ID" value="NDJ19199.1"/>
    <property type="molecule type" value="Genomic_DNA"/>
</dbReference>
<dbReference type="GO" id="GO:0005886">
    <property type="term" value="C:plasma membrane"/>
    <property type="evidence" value="ECO:0007669"/>
    <property type="project" value="UniProtKB-SubCell"/>
</dbReference>
<evidence type="ECO:0000256" key="2">
    <source>
        <dbReference type="ARBA" id="ARBA00022448"/>
    </source>
</evidence>
<name>A0A8J7Z394_9CYAN</name>
<evidence type="ECO:0000259" key="11">
    <source>
        <dbReference type="PROSITE" id="PS50893"/>
    </source>
</evidence>
<dbReference type="PANTHER" id="PTHR42771:SF2">
    <property type="entry name" value="IRON(3+)-HYDROXAMATE IMPORT ATP-BINDING PROTEIN FHUC"/>
    <property type="match status" value="1"/>
</dbReference>
<dbReference type="PROSITE" id="PS50893">
    <property type="entry name" value="ABC_TRANSPORTER_2"/>
    <property type="match status" value="1"/>
</dbReference>
<keyword evidence="2" id="KW-0813">Transport</keyword>
<keyword evidence="5" id="KW-0547">Nucleotide-binding</keyword>
<feature type="compositionally biased region" description="Polar residues" evidence="10">
    <location>
        <begin position="279"/>
        <end position="290"/>
    </location>
</feature>
<dbReference type="InterPro" id="IPR003593">
    <property type="entry name" value="AAA+_ATPase"/>
</dbReference>
<protein>
    <submittedName>
        <fullName evidence="12">ATP-binding cassette domain-containing protein</fullName>
    </submittedName>
</protein>
<keyword evidence="3" id="KW-1003">Cell membrane</keyword>
<keyword evidence="13" id="KW-1185">Reference proteome</keyword>
<keyword evidence="6 12" id="KW-0067">ATP-binding</keyword>
<dbReference type="SMART" id="SM00382">
    <property type="entry name" value="AAA"/>
    <property type="match status" value="1"/>
</dbReference>
<dbReference type="GO" id="GO:0005524">
    <property type="term" value="F:ATP binding"/>
    <property type="evidence" value="ECO:0007669"/>
    <property type="project" value="UniProtKB-KW"/>
</dbReference>
<evidence type="ECO:0000256" key="10">
    <source>
        <dbReference type="SAM" id="MobiDB-lite"/>
    </source>
</evidence>
<evidence type="ECO:0000313" key="13">
    <source>
        <dbReference type="Proteomes" id="UP000646053"/>
    </source>
</evidence>
<keyword evidence="9" id="KW-0472">Membrane</keyword>
<keyword evidence="7" id="KW-0408">Iron</keyword>
<evidence type="ECO:0000256" key="8">
    <source>
        <dbReference type="ARBA" id="ARBA00023065"/>
    </source>
</evidence>
<dbReference type="GO" id="GO:0006826">
    <property type="term" value="P:iron ion transport"/>
    <property type="evidence" value="ECO:0007669"/>
    <property type="project" value="UniProtKB-KW"/>
</dbReference>
<dbReference type="SUPFAM" id="SSF52540">
    <property type="entry name" value="P-loop containing nucleoside triphosphate hydrolases"/>
    <property type="match status" value="1"/>
</dbReference>
<evidence type="ECO:0000256" key="5">
    <source>
        <dbReference type="ARBA" id="ARBA00022741"/>
    </source>
</evidence>
<evidence type="ECO:0000256" key="1">
    <source>
        <dbReference type="ARBA" id="ARBA00004202"/>
    </source>
</evidence>
<dbReference type="InterPro" id="IPR027417">
    <property type="entry name" value="P-loop_NTPase"/>
</dbReference>
<evidence type="ECO:0000256" key="3">
    <source>
        <dbReference type="ARBA" id="ARBA00022475"/>
    </source>
</evidence>
<gene>
    <name evidence="12" type="ORF">GS601_18210</name>
</gene>
<dbReference type="Gene3D" id="3.40.50.300">
    <property type="entry name" value="P-loop containing nucleotide triphosphate hydrolases"/>
    <property type="match status" value="1"/>
</dbReference>
<organism evidence="12 13">
    <name type="scientific">Myxacorys almedinensis A</name>
    <dbReference type="NCBI Taxonomy" id="2690445"/>
    <lineage>
        <taxon>Bacteria</taxon>
        <taxon>Bacillati</taxon>
        <taxon>Cyanobacteriota</taxon>
        <taxon>Cyanophyceae</taxon>
        <taxon>Leptolyngbyales</taxon>
        <taxon>Leptolyngbyaceae</taxon>
        <taxon>Myxacorys</taxon>
        <taxon>Myxacorys almedinensis</taxon>
    </lineage>
</organism>
<accession>A0A8J7Z394</accession>
<dbReference type="PROSITE" id="PS00211">
    <property type="entry name" value="ABC_TRANSPORTER_1"/>
    <property type="match status" value="1"/>
</dbReference>
<feature type="domain" description="ABC transporter" evidence="11">
    <location>
        <begin position="4"/>
        <end position="241"/>
    </location>
</feature>
<evidence type="ECO:0000313" key="12">
    <source>
        <dbReference type="EMBL" id="NDJ19199.1"/>
    </source>
</evidence>
<sequence length="290" mass="31796">MSLLEIQNVSGGYEGQSIVRDIFLSLQSGEWLSLIGANGSGKSTLLKLISRALAPYHGVVLLDGKAIHTQPAQAIAQQLAFLPQQQTIPTGLTVQQLVSLGRAPHQPWWQWDLSARDRVLVNHAIAQTQLQPLQDRPVEQLSGGERQRAFLALALAQDPKILLLDEPTTYLDLRHQLELLDQLSYLNRDNHLTIITVLHDINLAARYSDRLAMLREGCLWAVGEPENVLTPETLLNVFGIRAVALDTPVGLQICPISAASTESSAPSLSESFSEPISESMPSSCSPHRDL</sequence>
<dbReference type="CDD" id="cd03214">
    <property type="entry name" value="ABC_Iron-Siderophores_B12_Hemin"/>
    <property type="match status" value="1"/>
</dbReference>
<evidence type="ECO:0000256" key="9">
    <source>
        <dbReference type="ARBA" id="ARBA00023136"/>
    </source>
</evidence>
<comment type="caution">
    <text evidence="12">The sequence shown here is derived from an EMBL/GenBank/DDBJ whole genome shotgun (WGS) entry which is preliminary data.</text>
</comment>
<comment type="subcellular location">
    <subcellularLocation>
        <location evidence="1">Cell membrane</location>
        <topology evidence="1">Peripheral membrane protein</topology>
    </subcellularLocation>
</comment>
<dbReference type="GO" id="GO:0016887">
    <property type="term" value="F:ATP hydrolysis activity"/>
    <property type="evidence" value="ECO:0007669"/>
    <property type="project" value="InterPro"/>
</dbReference>
<keyword evidence="4" id="KW-0410">Iron transport</keyword>
<evidence type="ECO:0000256" key="6">
    <source>
        <dbReference type="ARBA" id="ARBA00022840"/>
    </source>
</evidence>
<proteinExistence type="predicted"/>